<evidence type="ECO:0000313" key="2">
    <source>
        <dbReference type="Proteomes" id="UP000593565"/>
    </source>
</evidence>
<dbReference type="EMBL" id="JAAGNN010000006">
    <property type="protein sequence ID" value="KAF4087984.1"/>
    <property type="molecule type" value="Genomic_DNA"/>
</dbReference>
<name>A0A7J6AYP6_AMEME</name>
<keyword evidence="2" id="KW-1185">Reference proteome</keyword>
<dbReference type="AlphaFoldDB" id="A0A7J6AYP6"/>
<protein>
    <submittedName>
        <fullName evidence="1">Uncharacterized protein</fullName>
    </submittedName>
</protein>
<organism evidence="1 2">
    <name type="scientific">Ameiurus melas</name>
    <name type="common">Black bullhead</name>
    <name type="synonym">Silurus melas</name>
    <dbReference type="NCBI Taxonomy" id="219545"/>
    <lineage>
        <taxon>Eukaryota</taxon>
        <taxon>Metazoa</taxon>
        <taxon>Chordata</taxon>
        <taxon>Craniata</taxon>
        <taxon>Vertebrata</taxon>
        <taxon>Euteleostomi</taxon>
        <taxon>Actinopterygii</taxon>
        <taxon>Neopterygii</taxon>
        <taxon>Teleostei</taxon>
        <taxon>Ostariophysi</taxon>
        <taxon>Siluriformes</taxon>
        <taxon>Ictaluridae</taxon>
        <taxon>Ameiurus</taxon>
    </lineage>
</organism>
<proteinExistence type="predicted"/>
<dbReference type="Proteomes" id="UP000593565">
    <property type="component" value="Unassembled WGS sequence"/>
</dbReference>
<reference evidence="1 2" key="1">
    <citation type="submission" date="2020-02" db="EMBL/GenBank/DDBJ databases">
        <title>A chromosome-scale genome assembly of the black bullhead catfish (Ameiurus melas).</title>
        <authorList>
            <person name="Wen M."/>
            <person name="Zham M."/>
            <person name="Cabau C."/>
            <person name="Klopp C."/>
            <person name="Donnadieu C."/>
            <person name="Roques C."/>
            <person name="Bouchez O."/>
            <person name="Lampietro C."/>
            <person name="Jouanno E."/>
            <person name="Herpin A."/>
            <person name="Louis A."/>
            <person name="Berthelot C."/>
            <person name="Parey E."/>
            <person name="Roest-Crollius H."/>
            <person name="Braasch I."/>
            <person name="Postlethwait J."/>
            <person name="Robinson-Rechavi M."/>
            <person name="Echchiki A."/>
            <person name="Begum T."/>
            <person name="Montfort J."/>
            <person name="Schartl M."/>
            <person name="Bobe J."/>
            <person name="Guiguen Y."/>
        </authorList>
    </citation>
    <scope>NUCLEOTIDE SEQUENCE [LARGE SCALE GENOMIC DNA]</scope>
    <source>
        <strain evidence="1">M_S1</strain>
        <tissue evidence="1">Blood</tissue>
    </source>
</reference>
<accession>A0A7J6AYP6</accession>
<evidence type="ECO:0000313" key="1">
    <source>
        <dbReference type="EMBL" id="KAF4087984.1"/>
    </source>
</evidence>
<gene>
    <name evidence="1" type="ORF">AMELA_G00077740</name>
</gene>
<comment type="caution">
    <text evidence="1">The sequence shown here is derived from an EMBL/GenBank/DDBJ whole genome shotgun (WGS) entry which is preliminary data.</text>
</comment>
<sequence>MQGGRAAMQGASLPSGATWGSVSCPRTLRHVESPRLGIEPPTLRLVDNLPYQLRHSRPLFAGIEKVTGNLESIPGSMGHKAGDTLDEVPVHRRVQSYMHSHTLFIHYRQFGHASQPTMHIFDTEALSINQYQYTEYA</sequence>
<dbReference type="PROSITE" id="PS51257">
    <property type="entry name" value="PROKAR_LIPOPROTEIN"/>
    <property type="match status" value="1"/>
</dbReference>